<protein>
    <submittedName>
        <fullName evidence="3">Type IV pilus modification protein PilV</fullName>
    </submittedName>
</protein>
<dbReference type="AlphaFoldDB" id="A0AA42I8D7"/>
<reference evidence="3" key="1">
    <citation type="submission" date="2022-09" db="EMBL/GenBank/DDBJ databases">
        <title>Intensive care unit water sources are persistently colonized with multi-drug resistant bacteria and are the site of extensive horizontal gene transfer of antibiotic resistance genes.</title>
        <authorList>
            <person name="Diorio-Toth L."/>
        </authorList>
    </citation>
    <scope>NUCLEOTIDE SEQUENCE</scope>
    <source>
        <strain evidence="3">GD04005</strain>
    </source>
</reference>
<dbReference type="EMBL" id="JAOEEO010000002">
    <property type="protein sequence ID" value="MDH0564032.1"/>
    <property type="molecule type" value="Genomic_DNA"/>
</dbReference>
<dbReference type="NCBIfam" id="TIGR02523">
    <property type="entry name" value="type_IV_pilV"/>
    <property type="match status" value="1"/>
</dbReference>
<keyword evidence="1" id="KW-0812">Transmembrane</keyword>
<dbReference type="Pfam" id="PF22150">
    <property type="entry name" value="Tt1218-like"/>
    <property type="match status" value="1"/>
</dbReference>
<gene>
    <name evidence="3" type="primary">pilV</name>
    <name evidence="3" type="ORF">N7644_10070</name>
</gene>
<comment type="caution">
    <text evidence="3">The sequence shown here is derived from an EMBL/GenBank/DDBJ whole genome shotgun (WGS) entry which is preliminary data.</text>
</comment>
<dbReference type="Pfam" id="PF07963">
    <property type="entry name" value="N_methyl"/>
    <property type="match status" value="1"/>
</dbReference>
<keyword evidence="1" id="KW-1133">Transmembrane helix</keyword>
<evidence type="ECO:0000256" key="1">
    <source>
        <dbReference type="SAM" id="Phobius"/>
    </source>
</evidence>
<dbReference type="InterPro" id="IPR054402">
    <property type="entry name" value="Tt1218-like_dom"/>
</dbReference>
<dbReference type="InterPro" id="IPR012902">
    <property type="entry name" value="N_methyl_site"/>
</dbReference>
<name>A0AA42I8D7_9GAMM</name>
<organism evidence="3 4">
    <name type="scientific">Acinetobacter courvalinii</name>
    <dbReference type="NCBI Taxonomy" id="280147"/>
    <lineage>
        <taxon>Bacteria</taxon>
        <taxon>Pseudomonadati</taxon>
        <taxon>Pseudomonadota</taxon>
        <taxon>Gammaproteobacteria</taxon>
        <taxon>Moraxellales</taxon>
        <taxon>Moraxellaceae</taxon>
        <taxon>Acinetobacter</taxon>
    </lineage>
</organism>
<evidence type="ECO:0000259" key="2">
    <source>
        <dbReference type="Pfam" id="PF22150"/>
    </source>
</evidence>
<evidence type="ECO:0000313" key="4">
    <source>
        <dbReference type="Proteomes" id="UP001159329"/>
    </source>
</evidence>
<feature type="domain" description="Type IV pilin Tt1218-like" evidence="2">
    <location>
        <begin position="32"/>
        <end position="104"/>
    </location>
</feature>
<dbReference type="Proteomes" id="UP001159329">
    <property type="component" value="Unassembled WGS sequence"/>
</dbReference>
<accession>A0AA42I8D7</accession>
<dbReference type="InterPro" id="IPR013362">
    <property type="entry name" value="Pilus_4_PilV"/>
</dbReference>
<proteinExistence type="predicted"/>
<feature type="transmembrane region" description="Helical" evidence="1">
    <location>
        <begin position="12"/>
        <end position="34"/>
    </location>
</feature>
<dbReference type="RefSeq" id="WP_279695294.1">
    <property type="nucleotide sequence ID" value="NZ_JAOEEO010000002.1"/>
</dbReference>
<keyword evidence="1" id="KW-0472">Membrane</keyword>
<evidence type="ECO:0000313" key="3">
    <source>
        <dbReference type="EMBL" id="MDH0564032.1"/>
    </source>
</evidence>
<sequence>MKGLKHQRGVGLVEILVALLVLAIGVLGFVTLQYRSLEASAESTSRVQAITLARDLAERIRVNRNSFSVYKTELSTSDKQKTSTKNCVGTTICTDKELADFDIAQVATRAASLGMTMNIMNCQNTNNRQCIYVAWGDSSATDGTGSGDCTNGNAYNPVSTCVIMETY</sequence>